<comment type="caution">
    <text evidence="1">The sequence shown here is derived from an EMBL/GenBank/DDBJ whole genome shotgun (WGS) entry which is preliminary data.</text>
</comment>
<name>A0A7Z0VHM0_9GAMM</name>
<dbReference type="AlphaFoldDB" id="A0A7Z0VHM0"/>
<evidence type="ECO:0000313" key="2">
    <source>
        <dbReference type="Proteomes" id="UP000094769"/>
    </source>
</evidence>
<accession>A0A7Z0VHM0</accession>
<sequence>MAPFLFGGAVGFDSNPSFDKARSAHIKRELLLNSIINAPILTEN</sequence>
<dbReference type="Proteomes" id="UP000094769">
    <property type="component" value="Unassembled WGS sequence"/>
</dbReference>
<organism evidence="1 2">
    <name type="scientific">Candidatus Thiodiazotropha endolucinida</name>
    <dbReference type="NCBI Taxonomy" id="1655433"/>
    <lineage>
        <taxon>Bacteria</taxon>
        <taxon>Pseudomonadati</taxon>
        <taxon>Pseudomonadota</taxon>
        <taxon>Gammaproteobacteria</taxon>
        <taxon>Chromatiales</taxon>
        <taxon>Sedimenticolaceae</taxon>
        <taxon>Candidatus Thiodiazotropha</taxon>
    </lineage>
</organism>
<proteinExistence type="predicted"/>
<keyword evidence="2" id="KW-1185">Reference proteome</keyword>
<evidence type="ECO:0000313" key="1">
    <source>
        <dbReference type="EMBL" id="ODJ85717.1"/>
    </source>
</evidence>
<gene>
    <name evidence="1" type="ORF">CODIS_40540</name>
</gene>
<dbReference type="EMBL" id="MARB01000038">
    <property type="protein sequence ID" value="ODJ85717.1"/>
    <property type="molecule type" value="Genomic_DNA"/>
</dbReference>
<reference evidence="1 2" key="1">
    <citation type="submission" date="2016-06" db="EMBL/GenBank/DDBJ databases">
        <title>Genome sequence of endosymbiont of Candidatus Endolucinida thiodiazotropha.</title>
        <authorList>
            <person name="Poehlein A."/>
            <person name="Koenig S."/>
            <person name="Heiden S.E."/>
            <person name="Thuermer A."/>
            <person name="Voget S."/>
            <person name="Daniel R."/>
            <person name="Markert S."/>
            <person name="Gros O."/>
            <person name="Schweder T."/>
        </authorList>
    </citation>
    <scope>NUCLEOTIDE SEQUENCE [LARGE SCALE GENOMIC DNA]</scope>
    <source>
        <strain evidence="1 2">COS</strain>
    </source>
</reference>
<protein>
    <submittedName>
        <fullName evidence="1">Uncharacterized protein</fullName>
    </submittedName>
</protein>